<name>A0A1Z3HT55_9CYAN</name>
<keyword evidence="1" id="KW-0812">Transmembrane</keyword>
<feature type="transmembrane region" description="Helical" evidence="1">
    <location>
        <begin position="532"/>
        <end position="553"/>
    </location>
</feature>
<dbReference type="SUPFAM" id="SSF82693">
    <property type="entry name" value="Multidrug efflux transporter AcrB pore domain, PN1, PN2, PC1 and PC2 subdomains"/>
    <property type="match status" value="3"/>
</dbReference>
<accession>A0A1Z3HT55</accession>
<sequence length="1050" mass="113688">MISLFYRSLRLLLLTIVLIIVWGSFSFQSLPRLEDPPLVSRNAVIQTFFPGASAERVEALITDKIEQELPEIEEIETYESTSRAGSSIISIDLMDSVQGSETSGIWSQIRDAISDVTPLLPPGATEPELEDIKVKAYALIVALTWGAEGEPNYAILRRQAEVLQEQLRALAGTEEVNIFGDPDEEIAVEIDAAQLAALGITAQELSQQIRLSDVETTAGQWRGPDNELAIDVQGELDSLDRIRQIPVRFGQQGQFTFLGDIARIGKGIQQPPTDVAIVDGDPAVVLGTFIEPQRRIDYWNRQAQQMLAKFRTGLPAEIELHTLLEQSDYVDARLRQLIINLVLGALLVFGVTLALMGWQSAIIVGAALPLAMLMVFGWMNLIGISLNQISITGLIVALGILIDTAIVMVDEIKHHLHQGLRPQLAIEHSTRRLAVPLLSSTITTVVAFLPIAMLPGPSGEFIGAIGTNVILAVTSSLVLAFTVVPALTVLLHRQVVRWRAAPPASAWWQTGVSNPKLGNAYRWLLRRTTAQPALGIVLALLLPMAGFMVIPSLDQQFFPPSDRDQLHIQLEMPASTALAETSRQAQRARQRLMTYPEVETVHWFVGRSAPRFYYNLTSQRRNQAFYAEALVQLNTLATPTITKALQSEMDAALPEAQVLVEQLANGPPVPAPIELRIFGTDIQRLQTLGHQVRSQLVQIPGITHVRTDLGEVVPQLALELDEAEARLAGLSLTAIARQLNASLEGAIGGSVLESTEELPVRVRFSNADRGDLGQITALDLQATAPGLAEPQSANGSVAATPLNALGNVDLTPTLSTITRYNGQRVNTVQGFVAADVLWSQVLEAFQQRLDAIELELPPGYRYEYGGEAEERSSAINRLLAPVAVLAVILVATLVLSLQSFRLAAIMGMVAIASFGLGPLAVWLFGYPFGFNPIIGTVGLIGVAINDSIVVLTALKQDPEASQGRRQAVQRVVLRETRHVLTTTFTTMIGFVPLLLGGGKFWPPLAVAIAGGIGGATLLALLLVPSVYLLMVGRDAGAKAVPSQARAYPPA</sequence>
<dbReference type="Gene3D" id="3.30.2090.10">
    <property type="entry name" value="Multidrug efflux transporter AcrB TolC docking domain, DN and DC subdomains"/>
    <property type="match status" value="2"/>
</dbReference>
<dbReference type="InterPro" id="IPR001036">
    <property type="entry name" value="Acrflvin-R"/>
</dbReference>
<dbReference type="SUPFAM" id="SSF82714">
    <property type="entry name" value="Multidrug efflux transporter AcrB TolC docking domain, DN and DC subdomains"/>
    <property type="match status" value="2"/>
</dbReference>
<dbReference type="PANTHER" id="PTHR32063">
    <property type="match status" value="1"/>
</dbReference>
<keyword evidence="1" id="KW-0472">Membrane</keyword>
<gene>
    <name evidence="2" type="primary">nolG_2</name>
    <name evidence="2" type="ORF">XM38_044670</name>
</gene>
<keyword evidence="3" id="KW-1185">Reference proteome</keyword>
<dbReference type="Pfam" id="PF00873">
    <property type="entry name" value="ACR_tran"/>
    <property type="match status" value="1"/>
</dbReference>
<feature type="transmembrane region" description="Helical" evidence="1">
    <location>
        <begin position="389"/>
        <end position="412"/>
    </location>
</feature>
<feature type="transmembrane region" description="Helical" evidence="1">
    <location>
        <begin position="878"/>
        <end position="895"/>
    </location>
</feature>
<dbReference type="KEGG" id="hhg:XM38_044670"/>
<feature type="transmembrane region" description="Helical" evidence="1">
    <location>
        <begin position="433"/>
        <end position="453"/>
    </location>
</feature>
<dbReference type="Gene3D" id="3.30.70.1430">
    <property type="entry name" value="Multidrug efflux transporter AcrB pore domain"/>
    <property type="match status" value="2"/>
</dbReference>
<feature type="transmembrane region" description="Helical" evidence="1">
    <location>
        <begin position="930"/>
        <end position="954"/>
    </location>
</feature>
<dbReference type="Gene3D" id="3.30.70.1320">
    <property type="entry name" value="Multidrug efflux transporter AcrB pore domain like"/>
    <property type="match status" value="1"/>
</dbReference>
<feature type="transmembrane region" description="Helical" evidence="1">
    <location>
        <begin position="1004"/>
        <end position="1029"/>
    </location>
</feature>
<feature type="transmembrane region" description="Helical" evidence="1">
    <location>
        <begin position="979"/>
        <end position="998"/>
    </location>
</feature>
<proteinExistence type="predicted"/>
<dbReference type="EMBL" id="CP021983">
    <property type="protein sequence ID" value="ASC73500.1"/>
    <property type="molecule type" value="Genomic_DNA"/>
</dbReference>
<dbReference type="InterPro" id="IPR027463">
    <property type="entry name" value="AcrB_DN_DC_subdom"/>
</dbReference>
<dbReference type="OrthoDB" id="9757876at2"/>
<evidence type="ECO:0000313" key="3">
    <source>
        <dbReference type="Proteomes" id="UP000191901"/>
    </source>
</evidence>
<dbReference type="PRINTS" id="PR00702">
    <property type="entry name" value="ACRIFLAVINRP"/>
</dbReference>
<dbReference type="Proteomes" id="UP000191901">
    <property type="component" value="Chromosome"/>
</dbReference>
<dbReference type="SUPFAM" id="SSF82866">
    <property type="entry name" value="Multidrug efflux transporter AcrB transmembrane domain"/>
    <property type="match status" value="2"/>
</dbReference>
<protein>
    <submittedName>
        <fullName evidence="2">Nodulation protein NolG</fullName>
    </submittedName>
</protein>
<evidence type="ECO:0000256" key="1">
    <source>
        <dbReference type="SAM" id="Phobius"/>
    </source>
</evidence>
<feature type="transmembrane region" description="Helical" evidence="1">
    <location>
        <begin position="902"/>
        <end position="924"/>
    </location>
</feature>
<keyword evidence="1" id="KW-1133">Transmembrane helix</keyword>
<evidence type="ECO:0000313" key="2">
    <source>
        <dbReference type="EMBL" id="ASC73500.1"/>
    </source>
</evidence>
<dbReference type="GO" id="GO:0005886">
    <property type="term" value="C:plasma membrane"/>
    <property type="evidence" value="ECO:0007669"/>
    <property type="project" value="TreeGrafter"/>
</dbReference>
<dbReference type="PANTHER" id="PTHR32063:SF18">
    <property type="entry name" value="CATION EFFLUX SYSTEM PROTEIN"/>
    <property type="match status" value="1"/>
</dbReference>
<feature type="transmembrane region" description="Helical" evidence="1">
    <location>
        <begin position="465"/>
        <end position="491"/>
    </location>
</feature>
<dbReference type="Gene3D" id="3.30.70.1440">
    <property type="entry name" value="Multidrug efflux transporter AcrB pore domain"/>
    <property type="match status" value="1"/>
</dbReference>
<dbReference type="GO" id="GO:0042910">
    <property type="term" value="F:xenobiotic transmembrane transporter activity"/>
    <property type="evidence" value="ECO:0007669"/>
    <property type="project" value="TreeGrafter"/>
</dbReference>
<dbReference type="Gene3D" id="1.20.1640.10">
    <property type="entry name" value="Multidrug efflux transporter AcrB transmembrane domain"/>
    <property type="match status" value="2"/>
</dbReference>
<organism evidence="2 3">
    <name type="scientific">Halomicronema hongdechloris C2206</name>
    <dbReference type="NCBI Taxonomy" id="1641165"/>
    <lineage>
        <taxon>Bacteria</taxon>
        <taxon>Bacillati</taxon>
        <taxon>Cyanobacteriota</taxon>
        <taxon>Cyanophyceae</taxon>
        <taxon>Nodosilineales</taxon>
        <taxon>Nodosilineaceae</taxon>
        <taxon>Halomicronema</taxon>
    </lineage>
</organism>
<reference evidence="2 3" key="1">
    <citation type="journal article" date="2016" name="Biochim. Biophys. Acta">
        <title>Characterization of red-shifted phycobilisomes isolated from the chlorophyll f-containing cyanobacterium Halomicronema hongdechloris.</title>
        <authorList>
            <person name="Li Y."/>
            <person name="Lin Y."/>
            <person name="Garvey C.J."/>
            <person name="Birch D."/>
            <person name="Corkery R.W."/>
            <person name="Loughlin P.C."/>
            <person name="Scheer H."/>
            <person name="Willows R.D."/>
            <person name="Chen M."/>
        </authorList>
    </citation>
    <scope>NUCLEOTIDE SEQUENCE [LARGE SCALE GENOMIC DNA]</scope>
    <source>
        <strain evidence="2 3">C2206</strain>
    </source>
</reference>
<dbReference type="AlphaFoldDB" id="A0A1Z3HT55"/>
<dbReference type="RefSeq" id="WP_088431003.1">
    <property type="nucleotide sequence ID" value="NZ_CP021983.2"/>
</dbReference>
<feature type="transmembrane region" description="Helical" evidence="1">
    <location>
        <begin position="337"/>
        <end position="355"/>
    </location>
</feature>
<feature type="transmembrane region" description="Helical" evidence="1">
    <location>
        <begin position="362"/>
        <end position="383"/>
    </location>
</feature>